<sequence>MSPLDLAMLALAIVSVGLLAYVTFFPHPAEVAHWVFVADTAICGIFLVEFLLRWRRSRWDRRFPLRNWYEVLGMIPIAHPALRGFRLLRVVVVLVRLARTADRAFGELFTQRLVERLSRPIVLAIKKPITVAVMDEVVKVVETGSYPENLARSLGEHQEMLRAIITEKLKADRQAGRLSRLPFHDEIVGTVLDTTMRVILEVLVDPRIDVFFAEVVRENREQIRQAVLLGLHEREDDELEQRLARGAAAHAAAGRQRRVGAALSGSCGQECLG</sequence>
<reference evidence="7" key="1">
    <citation type="journal article" date="2019" name="Int. J. Syst. Evol. Microbiol.">
        <title>The Global Catalogue of Microorganisms (GCM) 10K type strain sequencing project: providing services to taxonomists for standard genome sequencing and annotation.</title>
        <authorList>
            <consortium name="The Broad Institute Genomics Platform"/>
            <consortium name="The Broad Institute Genome Sequencing Center for Infectious Disease"/>
            <person name="Wu L."/>
            <person name="Ma J."/>
        </authorList>
    </citation>
    <scope>NUCLEOTIDE SEQUENCE [LARGE SCALE GENOMIC DNA]</scope>
    <source>
        <strain evidence="7">JCM 18054</strain>
    </source>
</reference>
<dbReference type="Gene3D" id="1.20.120.350">
    <property type="entry name" value="Voltage-gated potassium channels. Chain C"/>
    <property type="match status" value="1"/>
</dbReference>
<keyword evidence="2 5" id="KW-0812">Transmembrane</keyword>
<keyword evidence="7" id="KW-1185">Reference proteome</keyword>
<evidence type="ECO:0000256" key="3">
    <source>
        <dbReference type="ARBA" id="ARBA00022989"/>
    </source>
</evidence>
<evidence type="ECO:0000313" key="6">
    <source>
        <dbReference type="EMBL" id="GAA4660353.1"/>
    </source>
</evidence>
<comment type="subcellular location">
    <subcellularLocation>
        <location evidence="1">Membrane</location>
        <topology evidence="1">Multi-pass membrane protein</topology>
    </subcellularLocation>
</comment>
<feature type="transmembrane region" description="Helical" evidence="5">
    <location>
        <begin position="31"/>
        <end position="52"/>
    </location>
</feature>
<accession>A0ABP8VDL0</accession>
<evidence type="ECO:0000313" key="7">
    <source>
        <dbReference type="Proteomes" id="UP001500192"/>
    </source>
</evidence>
<feature type="transmembrane region" description="Helical" evidence="5">
    <location>
        <begin position="7"/>
        <end position="25"/>
    </location>
</feature>
<evidence type="ECO:0000256" key="5">
    <source>
        <dbReference type="SAM" id="Phobius"/>
    </source>
</evidence>
<evidence type="ECO:0000256" key="4">
    <source>
        <dbReference type="ARBA" id="ARBA00023136"/>
    </source>
</evidence>
<dbReference type="InterPro" id="IPR027359">
    <property type="entry name" value="Volt_channel_dom_sf"/>
</dbReference>
<protein>
    <recommendedName>
        <fullName evidence="8">Ion transporter</fullName>
    </recommendedName>
</protein>
<evidence type="ECO:0000256" key="1">
    <source>
        <dbReference type="ARBA" id="ARBA00004141"/>
    </source>
</evidence>
<dbReference type="Proteomes" id="UP001500192">
    <property type="component" value="Unassembled WGS sequence"/>
</dbReference>
<gene>
    <name evidence="6" type="ORF">GCM10023214_60370</name>
</gene>
<keyword evidence="4 5" id="KW-0472">Membrane</keyword>
<name>A0ABP8VDL0_9PSEU</name>
<dbReference type="SUPFAM" id="SSF81324">
    <property type="entry name" value="Voltage-gated potassium channels"/>
    <property type="match status" value="1"/>
</dbReference>
<dbReference type="EMBL" id="BAABIB010000117">
    <property type="protein sequence ID" value="GAA4660353.1"/>
    <property type="molecule type" value="Genomic_DNA"/>
</dbReference>
<comment type="caution">
    <text evidence="6">The sequence shown here is derived from an EMBL/GenBank/DDBJ whole genome shotgun (WGS) entry which is preliminary data.</text>
</comment>
<proteinExistence type="predicted"/>
<organism evidence="6 7">
    <name type="scientific">Amycolatopsis dongchuanensis</name>
    <dbReference type="NCBI Taxonomy" id="1070866"/>
    <lineage>
        <taxon>Bacteria</taxon>
        <taxon>Bacillati</taxon>
        <taxon>Actinomycetota</taxon>
        <taxon>Actinomycetes</taxon>
        <taxon>Pseudonocardiales</taxon>
        <taxon>Pseudonocardiaceae</taxon>
        <taxon>Amycolatopsis</taxon>
    </lineage>
</organism>
<evidence type="ECO:0000256" key="2">
    <source>
        <dbReference type="ARBA" id="ARBA00022692"/>
    </source>
</evidence>
<keyword evidence="3 5" id="KW-1133">Transmembrane helix</keyword>
<evidence type="ECO:0008006" key="8">
    <source>
        <dbReference type="Google" id="ProtNLM"/>
    </source>
</evidence>